<dbReference type="Proteomes" id="UP000470772">
    <property type="component" value="Unassembled WGS sequence"/>
</dbReference>
<keyword evidence="3 6" id="KW-0812">Transmembrane</keyword>
<dbReference type="InterPro" id="IPR022791">
    <property type="entry name" value="L-PG_synthase/AglD"/>
</dbReference>
<keyword evidence="8" id="KW-1185">Reference proteome</keyword>
<dbReference type="GO" id="GO:0005886">
    <property type="term" value="C:plasma membrane"/>
    <property type="evidence" value="ECO:0007669"/>
    <property type="project" value="UniProtKB-SubCell"/>
</dbReference>
<sequence>MKSLKNVVYGLLPIIVIAVYSAIYKIDPLRVIQQKPFLILMFLGFYLLQNMIDAIRDKLITNLPYWTVLKARLTGNAYGLILPGWMGQELTRALSYNPKLKNLKKGLGFSIAEGFIDTVAICLLYLVFLPFYFSSIQLIFILVALGNILGWGIGISFIYHTHDRIGKIEDYIMNSLRLDSLTLNYMEFKSYIRSGIKDKFPLLLIISFASFWVQGLYFYVITHNVILSSFIMGIYMVGALIPIPSEAGVGELILSLLLSPQNVIITRISYLISNASGFLFSGDLSFKEVKNGITLISKERNGKLLD</sequence>
<gene>
    <name evidence="7" type="ORF">GC250_02405</name>
</gene>
<dbReference type="OrthoDB" id="42823at2157"/>
<evidence type="ECO:0000313" key="7">
    <source>
        <dbReference type="EMBL" id="MUN28340.1"/>
    </source>
</evidence>
<comment type="caution">
    <text evidence="7">The sequence shown here is derived from an EMBL/GenBank/DDBJ whole genome shotgun (WGS) entry which is preliminary data.</text>
</comment>
<protein>
    <recommendedName>
        <fullName evidence="9">Flippase-like domain-containing protein</fullName>
    </recommendedName>
</protein>
<comment type="subcellular location">
    <subcellularLocation>
        <location evidence="1">Cell membrane</location>
        <topology evidence="1">Multi-pass membrane protein</topology>
    </subcellularLocation>
</comment>
<reference evidence="7 8" key="1">
    <citation type="submission" date="2019-10" db="EMBL/GenBank/DDBJ databases">
        <title>Sequencing and Assembly of Multiple Reported Metal-Biooxidizing Members of the Extremely Thermoacidophilic Archaeal Family Sulfolobaceae.</title>
        <authorList>
            <person name="Counts J.A."/>
            <person name="Kelly R.M."/>
        </authorList>
    </citation>
    <scope>NUCLEOTIDE SEQUENCE [LARGE SCALE GENOMIC DNA]</scope>
    <source>
        <strain evidence="7 8">DSM 6482</strain>
    </source>
</reference>
<keyword evidence="4 6" id="KW-1133">Transmembrane helix</keyword>
<dbReference type="RefSeq" id="WP_054838129.1">
    <property type="nucleotide sequence ID" value="NZ_BBBY01000005.1"/>
</dbReference>
<accession>A0A6A9QJC0</accession>
<evidence type="ECO:0000256" key="3">
    <source>
        <dbReference type="ARBA" id="ARBA00022692"/>
    </source>
</evidence>
<feature type="transmembrane region" description="Helical" evidence="6">
    <location>
        <begin position="36"/>
        <end position="52"/>
    </location>
</feature>
<dbReference type="AlphaFoldDB" id="A0A6A9QJC0"/>
<evidence type="ECO:0000256" key="6">
    <source>
        <dbReference type="SAM" id="Phobius"/>
    </source>
</evidence>
<name>A0A6A9QJC0_SULME</name>
<dbReference type="Pfam" id="PF03706">
    <property type="entry name" value="LPG_synthase_TM"/>
    <property type="match status" value="1"/>
</dbReference>
<evidence type="ECO:0008006" key="9">
    <source>
        <dbReference type="Google" id="ProtNLM"/>
    </source>
</evidence>
<organism evidence="7 8">
    <name type="scientific">Sulfuracidifex metallicus DSM 6482 = JCM 9184</name>
    <dbReference type="NCBI Taxonomy" id="523847"/>
    <lineage>
        <taxon>Archaea</taxon>
        <taxon>Thermoproteota</taxon>
        <taxon>Thermoprotei</taxon>
        <taxon>Sulfolobales</taxon>
        <taxon>Sulfolobaceae</taxon>
        <taxon>Sulfuracidifex</taxon>
    </lineage>
</organism>
<keyword evidence="2" id="KW-1003">Cell membrane</keyword>
<feature type="transmembrane region" description="Helical" evidence="6">
    <location>
        <begin position="6"/>
        <end position="24"/>
    </location>
</feature>
<feature type="transmembrane region" description="Helical" evidence="6">
    <location>
        <begin position="138"/>
        <end position="159"/>
    </location>
</feature>
<feature type="transmembrane region" description="Helical" evidence="6">
    <location>
        <begin position="200"/>
        <end position="219"/>
    </location>
</feature>
<feature type="transmembrane region" description="Helical" evidence="6">
    <location>
        <begin position="107"/>
        <end position="132"/>
    </location>
</feature>
<keyword evidence="5 6" id="KW-0472">Membrane</keyword>
<evidence type="ECO:0000256" key="4">
    <source>
        <dbReference type="ARBA" id="ARBA00022989"/>
    </source>
</evidence>
<proteinExistence type="predicted"/>
<dbReference type="EMBL" id="WGGD01000005">
    <property type="protein sequence ID" value="MUN28340.1"/>
    <property type="molecule type" value="Genomic_DNA"/>
</dbReference>
<evidence type="ECO:0000256" key="2">
    <source>
        <dbReference type="ARBA" id="ARBA00022475"/>
    </source>
</evidence>
<evidence type="ECO:0000313" key="8">
    <source>
        <dbReference type="Proteomes" id="UP000470772"/>
    </source>
</evidence>
<evidence type="ECO:0000256" key="1">
    <source>
        <dbReference type="ARBA" id="ARBA00004651"/>
    </source>
</evidence>
<evidence type="ECO:0000256" key="5">
    <source>
        <dbReference type="ARBA" id="ARBA00023136"/>
    </source>
</evidence>